<dbReference type="InterPro" id="IPR007314">
    <property type="entry name" value="Cofac_haem-bd_dom"/>
</dbReference>
<comment type="caution">
    <text evidence="3">The sequence shown here is derived from an EMBL/GenBank/DDBJ whole genome shotgun (WGS) entry which is preliminary data.</text>
</comment>
<keyword evidence="4" id="KW-1185">Reference proteome</keyword>
<feature type="signal peptide" evidence="1">
    <location>
        <begin position="1"/>
        <end position="17"/>
    </location>
</feature>
<proteinExistence type="predicted"/>
<dbReference type="CDD" id="cd14727">
    <property type="entry name" value="ChanN-like"/>
    <property type="match status" value="1"/>
</dbReference>
<dbReference type="SUPFAM" id="SSF159501">
    <property type="entry name" value="EreA/ChaN-like"/>
    <property type="match status" value="1"/>
</dbReference>
<name>A0A2T7URT4_9RHOB</name>
<reference evidence="3 4" key="1">
    <citation type="journal article" date="2011" name="Syst. Appl. Microbiol.">
        <title>Defluviimonas denitrificans gen. nov., sp. nov., and Pararhodobacter aggregans gen. nov., sp. nov., non-phototrophic Rhodobacteraceae from the biofilter of a marine aquaculture.</title>
        <authorList>
            <person name="Foesel B.U."/>
            <person name="Drake H.L."/>
            <person name="Schramm A."/>
        </authorList>
    </citation>
    <scope>NUCLEOTIDE SEQUENCE [LARGE SCALE GENOMIC DNA]</scope>
    <source>
        <strain evidence="3 4">D1-19</strain>
    </source>
</reference>
<dbReference type="AlphaFoldDB" id="A0A2T7URT4"/>
<accession>A0A2T7URT4</accession>
<evidence type="ECO:0000313" key="3">
    <source>
        <dbReference type="EMBL" id="PVE47364.1"/>
    </source>
</evidence>
<organism evidence="3 4">
    <name type="scientific">Pararhodobacter aggregans</name>
    <dbReference type="NCBI Taxonomy" id="404875"/>
    <lineage>
        <taxon>Bacteria</taxon>
        <taxon>Pseudomonadati</taxon>
        <taxon>Pseudomonadota</taxon>
        <taxon>Alphaproteobacteria</taxon>
        <taxon>Rhodobacterales</taxon>
        <taxon>Paracoccaceae</taxon>
        <taxon>Pararhodobacter</taxon>
    </lineage>
</organism>
<feature type="domain" description="Haem-binding uptake Tiki superfamily ChaN" evidence="2">
    <location>
        <begin position="26"/>
        <end position="219"/>
    </location>
</feature>
<sequence length="267" mass="28121">MRSAILLTFLAAMPAGAEPISETDLDRLPAAQVVVLGEVHDNPLHHLNQARAVGAMRPAAVVWEMLTPDQAARMPEDRADPALVEAALGWAGTGWPDFALYFPIVQAAGPARHYGAAVPRPEAQRAFAEGAAAVFGADAARFGLDRALEAGDQAAREAEQFEAHCEAMPMAMMGGMVEAQRLRDAALARAALQALEETGGPVAVIAGAGHARRDQGMPDLMTEAAPDVTVLALGQTEADPGPEAPWDLWLVTAPAERPDPCAAFRQE</sequence>
<dbReference type="OrthoDB" id="9795827at2"/>
<dbReference type="Proteomes" id="UP000244810">
    <property type="component" value="Unassembled WGS sequence"/>
</dbReference>
<dbReference type="RefSeq" id="WP_107753662.1">
    <property type="nucleotide sequence ID" value="NZ_QBKF01000010.1"/>
</dbReference>
<evidence type="ECO:0000259" key="2">
    <source>
        <dbReference type="Pfam" id="PF04187"/>
    </source>
</evidence>
<keyword evidence="1" id="KW-0732">Signal</keyword>
<feature type="chain" id="PRO_5015699040" description="Haem-binding uptake Tiki superfamily ChaN domain-containing protein" evidence="1">
    <location>
        <begin position="18"/>
        <end position="267"/>
    </location>
</feature>
<evidence type="ECO:0000313" key="4">
    <source>
        <dbReference type="Proteomes" id="UP000244810"/>
    </source>
</evidence>
<evidence type="ECO:0000256" key="1">
    <source>
        <dbReference type="SAM" id="SignalP"/>
    </source>
</evidence>
<dbReference type="Pfam" id="PF04187">
    <property type="entry name" value="Cofac_haem_bdg"/>
    <property type="match status" value="1"/>
</dbReference>
<protein>
    <recommendedName>
        <fullName evidence="2">Haem-binding uptake Tiki superfamily ChaN domain-containing protein</fullName>
    </recommendedName>
</protein>
<gene>
    <name evidence="3" type="ORF">DDE23_10970</name>
</gene>
<dbReference type="Gene3D" id="3.40.50.11550">
    <property type="match status" value="1"/>
</dbReference>
<dbReference type="EMBL" id="QDDR01000005">
    <property type="protein sequence ID" value="PVE47364.1"/>
    <property type="molecule type" value="Genomic_DNA"/>
</dbReference>